<keyword evidence="2" id="KW-1185">Reference proteome</keyword>
<name>A0AAU9N0G0_9ASTR</name>
<dbReference type="AlphaFoldDB" id="A0AAU9N0G0"/>
<dbReference type="EMBL" id="CAKMRJ010003334">
    <property type="protein sequence ID" value="CAH1431537.1"/>
    <property type="molecule type" value="Genomic_DNA"/>
</dbReference>
<evidence type="ECO:0000313" key="1">
    <source>
        <dbReference type="EMBL" id="CAH1431537.1"/>
    </source>
</evidence>
<proteinExistence type="predicted"/>
<evidence type="ECO:0000313" key="2">
    <source>
        <dbReference type="Proteomes" id="UP001157418"/>
    </source>
</evidence>
<comment type="caution">
    <text evidence="1">The sequence shown here is derived from an EMBL/GenBank/DDBJ whole genome shotgun (WGS) entry which is preliminary data.</text>
</comment>
<accession>A0AAU9N0G0</accession>
<reference evidence="1 2" key="1">
    <citation type="submission" date="2022-01" db="EMBL/GenBank/DDBJ databases">
        <authorList>
            <person name="Xiong W."/>
            <person name="Schranz E."/>
        </authorList>
    </citation>
    <scope>NUCLEOTIDE SEQUENCE [LARGE SCALE GENOMIC DNA]</scope>
</reference>
<protein>
    <submittedName>
        <fullName evidence="1">Uncharacterized protein</fullName>
    </submittedName>
</protein>
<sequence length="123" mass="14300">MIIEDEGRTICTYDTYETIPETLPIEIGGDKYMDRRAEIHSNETFHNLRMNLVEHLYGIQNIDLNLDPPEDNEDEFSKEDFTYLRVGIKSLSKLQHIAGPKERKMMLIAKWTLLNFGAVGNLR</sequence>
<organism evidence="1 2">
    <name type="scientific">Lactuca virosa</name>
    <dbReference type="NCBI Taxonomy" id="75947"/>
    <lineage>
        <taxon>Eukaryota</taxon>
        <taxon>Viridiplantae</taxon>
        <taxon>Streptophyta</taxon>
        <taxon>Embryophyta</taxon>
        <taxon>Tracheophyta</taxon>
        <taxon>Spermatophyta</taxon>
        <taxon>Magnoliopsida</taxon>
        <taxon>eudicotyledons</taxon>
        <taxon>Gunneridae</taxon>
        <taxon>Pentapetalae</taxon>
        <taxon>asterids</taxon>
        <taxon>campanulids</taxon>
        <taxon>Asterales</taxon>
        <taxon>Asteraceae</taxon>
        <taxon>Cichorioideae</taxon>
        <taxon>Cichorieae</taxon>
        <taxon>Lactucinae</taxon>
        <taxon>Lactuca</taxon>
    </lineage>
</organism>
<dbReference type="Proteomes" id="UP001157418">
    <property type="component" value="Unassembled WGS sequence"/>
</dbReference>
<gene>
    <name evidence="1" type="ORF">LVIROSA_LOCUS18249</name>
</gene>